<protein>
    <submittedName>
        <fullName evidence="1">Heterotetrameric sarcosine oxidase gamma subunit</fullName>
    </submittedName>
</protein>
<keyword evidence="2" id="KW-1185">Reference proteome</keyword>
<reference evidence="1 2" key="1">
    <citation type="submission" date="2018-05" db="EMBL/GenBank/DDBJ databases">
        <title>Genomic Encyclopedia of Type Strains, Phase IV (KMG-IV): sequencing the most valuable type-strain genomes for metagenomic binning, comparative biology and taxonomic classification.</title>
        <authorList>
            <person name="Goeker M."/>
        </authorList>
    </citation>
    <scope>NUCLEOTIDE SEQUENCE [LARGE SCALE GENOMIC DNA]</scope>
    <source>
        <strain evidence="1 2">DSM 103371</strain>
    </source>
</reference>
<dbReference type="Proteomes" id="UP000245390">
    <property type="component" value="Unassembled WGS sequence"/>
</dbReference>
<dbReference type="EMBL" id="QGGV01000008">
    <property type="protein sequence ID" value="PWK55307.1"/>
    <property type="molecule type" value="Genomic_DNA"/>
</dbReference>
<dbReference type="RefSeq" id="WP_241239821.1">
    <property type="nucleotide sequence ID" value="NZ_CP034588.1"/>
</dbReference>
<dbReference type="Pfam" id="PF04268">
    <property type="entry name" value="SoxG"/>
    <property type="match status" value="1"/>
</dbReference>
<accession>A0A316GKE8</accession>
<sequence length="182" mass="19136">MAELIARTPAHADLPQPVEIGRTRIAEVVLGPVTWIAPFDGQEKAVTAALRAAAGVAFPKPGQVTRKGSVRALSVGPGQALLIGATVTPDGAATTDQSAAWCALSLSGEDACAVLARLTPLDLRPSAFALHRTARTMVGHMTASLTRTSENTYEIIVFRSMAHTLVHDLTRAMRHVAVRAAL</sequence>
<gene>
    <name evidence="1" type="ORF">C8D95_108187</name>
</gene>
<evidence type="ECO:0000313" key="1">
    <source>
        <dbReference type="EMBL" id="PWK55307.1"/>
    </source>
</evidence>
<proteinExistence type="predicted"/>
<dbReference type="InterPro" id="IPR007375">
    <property type="entry name" value="SoxG"/>
</dbReference>
<evidence type="ECO:0000313" key="2">
    <source>
        <dbReference type="Proteomes" id="UP000245390"/>
    </source>
</evidence>
<dbReference type="SUPFAM" id="SSF103025">
    <property type="entry name" value="Folate-binding domain"/>
    <property type="match status" value="1"/>
</dbReference>
<dbReference type="AlphaFoldDB" id="A0A316GKE8"/>
<dbReference type="Gene3D" id="3.30.1360.120">
    <property type="entry name" value="Probable tRNA modification gtpase trme, domain 1"/>
    <property type="match status" value="1"/>
</dbReference>
<dbReference type="InterPro" id="IPR027266">
    <property type="entry name" value="TrmE/GcvT-like"/>
</dbReference>
<organism evidence="1 2">
    <name type="scientific">Silicimonas algicola</name>
    <dbReference type="NCBI Taxonomy" id="1826607"/>
    <lineage>
        <taxon>Bacteria</taxon>
        <taxon>Pseudomonadati</taxon>
        <taxon>Pseudomonadota</taxon>
        <taxon>Alphaproteobacteria</taxon>
        <taxon>Rhodobacterales</taxon>
        <taxon>Paracoccaceae</taxon>
    </lineage>
</organism>
<name>A0A316GKE8_9RHOB</name>
<comment type="caution">
    <text evidence="1">The sequence shown here is derived from an EMBL/GenBank/DDBJ whole genome shotgun (WGS) entry which is preliminary data.</text>
</comment>